<reference evidence="3" key="1">
    <citation type="submission" date="2008-03" db="EMBL/GenBank/DDBJ databases">
        <title>Complete sequence of chromosome of Beijerinckia indica subsp. indica ATCC 9039.</title>
        <authorList>
            <consortium name="US DOE Joint Genome Institute"/>
            <person name="Copeland A."/>
            <person name="Lucas S."/>
            <person name="Lapidus A."/>
            <person name="Glavina del Rio T."/>
            <person name="Dalin E."/>
            <person name="Tice H."/>
            <person name="Bruce D."/>
            <person name="Goodwin L."/>
            <person name="Pitluck S."/>
            <person name="LaButti K."/>
            <person name="Schmutz J."/>
            <person name="Larimer F."/>
            <person name="Land M."/>
            <person name="Hauser L."/>
            <person name="Kyrpides N."/>
            <person name="Mikhailova N."/>
            <person name="Dunfield P.F."/>
            <person name="Dedysh S.N."/>
            <person name="Liesack W."/>
            <person name="Saw J.H."/>
            <person name="Alam M."/>
            <person name="Chen Y."/>
            <person name="Murrell J.C."/>
            <person name="Richardson P."/>
        </authorList>
    </citation>
    <scope>NUCLEOTIDE SEQUENCE [LARGE SCALE GENOMIC DNA]</scope>
    <source>
        <strain evidence="3">ATCC 9039 / DSM 1715 / NCIMB 8712</strain>
    </source>
</reference>
<keyword evidence="3" id="KW-1185">Reference proteome</keyword>
<accession>B2IHQ7</accession>
<evidence type="ECO:0000256" key="1">
    <source>
        <dbReference type="SAM" id="MobiDB-lite"/>
    </source>
</evidence>
<gene>
    <name evidence="2" type="ordered locus">Bind_0932</name>
</gene>
<dbReference type="KEGG" id="bid:Bind_0932"/>
<evidence type="ECO:0000313" key="2">
    <source>
        <dbReference type="EMBL" id="ACB94581.1"/>
    </source>
</evidence>
<evidence type="ECO:0000313" key="3">
    <source>
        <dbReference type="Proteomes" id="UP000001695"/>
    </source>
</evidence>
<organism evidence="2 3">
    <name type="scientific">Beijerinckia indica subsp. indica (strain ATCC 9039 / DSM 1715 / NCIMB 8712)</name>
    <dbReference type="NCBI Taxonomy" id="395963"/>
    <lineage>
        <taxon>Bacteria</taxon>
        <taxon>Pseudomonadati</taxon>
        <taxon>Pseudomonadota</taxon>
        <taxon>Alphaproteobacteria</taxon>
        <taxon>Hyphomicrobiales</taxon>
        <taxon>Beijerinckiaceae</taxon>
        <taxon>Beijerinckia</taxon>
    </lineage>
</organism>
<proteinExistence type="predicted"/>
<dbReference type="AlphaFoldDB" id="B2IHQ7"/>
<feature type="region of interest" description="Disordered" evidence="1">
    <location>
        <begin position="24"/>
        <end position="63"/>
    </location>
</feature>
<dbReference type="Proteomes" id="UP000001695">
    <property type="component" value="Chromosome"/>
</dbReference>
<dbReference type="RefSeq" id="WP_012383938.1">
    <property type="nucleotide sequence ID" value="NC_010581.1"/>
</dbReference>
<dbReference type="EMBL" id="CP001016">
    <property type="protein sequence ID" value="ACB94581.1"/>
    <property type="molecule type" value="Genomic_DNA"/>
</dbReference>
<feature type="compositionally biased region" description="Basic and acidic residues" evidence="1">
    <location>
        <begin position="46"/>
        <end position="55"/>
    </location>
</feature>
<protein>
    <submittedName>
        <fullName evidence="2">Uncharacterized protein</fullName>
    </submittedName>
</protein>
<dbReference type="HOGENOM" id="CLU_2697139_0_0_5"/>
<name>B2IHQ7_BEII9</name>
<sequence length="73" mass="8019">MADLAVEGPGKSCPGKRHVTTKYSARDYPAKGHPTGCRPPRGFGGEAHEQSRPDPFRAGPPGFRRIMRWMGKN</sequence>
<reference evidence="2 3" key="2">
    <citation type="journal article" date="2010" name="J. Bacteriol.">
        <title>Complete genome sequence of Beijerinckia indica subsp. indica.</title>
        <authorList>
            <person name="Tamas I."/>
            <person name="Dedysh S.N."/>
            <person name="Liesack W."/>
            <person name="Stott M.B."/>
            <person name="Alam M."/>
            <person name="Murrell J.C."/>
            <person name="Dunfield P.F."/>
        </authorList>
    </citation>
    <scope>NUCLEOTIDE SEQUENCE [LARGE SCALE GENOMIC DNA]</scope>
    <source>
        <strain evidence="3">ATCC 9039 / DSM 1715 / NCIMB 8712</strain>
    </source>
</reference>